<comment type="similarity">
    <text evidence="4">Belongs to the class I-like SAM-binding methyltransferase superfamily. Cation-independent O-methyltransferase family. COMT subfamily.</text>
</comment>
<dbReference type="GO" id="GO:0008171">
    <property type="term" value="F:O-methyltransferase activity"/>
    <property type="evidence" value="ECO:0000318"/>
    <property type="project" value="GO_Central"/>
</dbReference>
<dbReference type="SUPFAM" id="SSF46785">
    <property type="entry name" value="Winged helix' DNA-binding domain"/>
    <property type="match status" value="1"/>
</dbReference>
<dbReference type="InterPro" id="IPR029063">
    <property type="entry name" value="SAM-dependent_MTases_sf"/>
</dbReference>
<dbReference type="InterPro" id="IPR012967">
    <property type="entry name" value="COMT_dimerisation"/>
</dbReference>
<dbReference type="Gene3D" id="1.10.10.10">
    <property type="entry name" value="Winged helix-like DNA-binding domain superfamily/Winged helix DNA-binding domain"/>
    <property type="match status" value="1"/>
</dbReference>
<dbReference type="OMA" id="CNVLDLR"/>
<dbReference type="EnsemblPlants" id="HORVU.MOREX.r3.4HG0404420.1">
    <property type="protein sequence ID" value="HORVU.MOREX.r3.4HG0404420.1"/>
    <property type="gene ID" value="HORVU.MOREX.r3.4HG0404420"/>
</dbReference>
<dbReference type="GO" id="GO:0032259">
    <property type="term" value="P:methylation"/>
    <property type="evidence" value="ECO:0000318"/>
    <property type="project" value="GO_Central"/>
</dbReference>
<dbReference type="Pfam" id="PF08100">
    <property type="entry name" value="Dimerisation"/>
    <property type="match status" value="1"/>
</dbReference>
<dbReference type="PANTHER" id="PTHR11746">
    <property type="entry name" value="O-METHYLTRANSFERASE"/>
    <property type="match status" value="1"/>
</dbReference>
<dbReference type="Gramene" id="HORVU.MOREX.r2.4HG0336650.1">
    <property type="protein sequence ID" value="HORVU.MOREX.r2.4HG0336650.1"/>
    <property type="gene ID" value="HORVU.MOREX.r2.4HG0336650"/>
</dbReference>
<dbReference type="Gene3D" id="3.40.50.150">
    <property type="entry name" value="Vaccinia Virus protein VP39"/>
    <property type="match status" value="1"/>
</dbReference>
<dbReference type="SUPFAM" id="SSF53335">
    <property type="entry name" value="S-adenosyl-L-methionine-dependent methyltransferases"/>
    <property type="match status" value="1"/>
</dbReference>
<organism evidence="8 9">
    <name type="scientific">Hordeum vulgare subsp. vulgare</name>
    <name type="common">Domesticated barley</name>
    <dbReference type="NCBI Taxonomy" id="112509"/>
    <lineage>
        <taxon>Eukaryota</taxon>
        <taxon>Viridiplantae</taxon>
        <taxon>Streptophyta</taxon>
        <taxon>Embryophyta</taxon>
        <taxon>Tracheophyta</taxon>
        <taxon>Spermatophyta</taxon>
        <taxon>Magnoliopsida</taxon>
        <taxon>Liliopsida</taxon>
        <taxon>Poales</taxon>
        <taxon>Poaceae</taxon>
        <taxon>BOP clade</taxon>
        <taxon>Pooideae</taxon>
        <taxon>Triticodae</taxon>
        <taxon>Triticeae</taxon>
        <taxon>Hordeinae</taxon>
        <taxon>Hordeum</taxon>
    </lineage>
</organism>
<keyword evidence="1" id="KW-0489">Methyltransferase</keyword>
<evidence type="ECO:0000313" key="9">
    <source>
        <dbReference type="Proteomes" id="UP000011116"/>
    </source>
</evidence>
<keyword evidence="9" id="KW-1185">Reference proteome</keyword>
<dbReference type="Proteomes" id="UP000011116">
    <property type="component" value="Chromosome 4H"/>
</dbReference>
<dbReference type="InterPro" id="IPR036390">
    <property type="entry name" value="WH_DNA-bd_sf"/>
</dbReference>
<dbReference type="PROSITE" id="PS51683">
    <property type="entry name" value="SAM_OMT_II"/>
    <property type="match status" value="1"/>
</dbReference>
<dbReference type="GO" id="GO:0046983">
    <property type="term" value="F:protein dimerization activity"/>
    <property type="evidence" value="ECO:0007669"/>
    <property type="project" value="InterPro"/>
</dbReference>
<feature type="domain" description="O-methyltransferase dimerisation" evidence="7">
    <location>
        <begin position="52"/>
        <end position="133"/>
    </location>
</feature>
<dbReference type="FunFam" id="3.40.50.150:FF:000185">
    <property type="entry name" value="O-methyltransferase family protein"/>
    <property type="match status" value="1"/>
</dbReference>
<sequence length="390" mass="42273">MVCVCTYIGASAQAVNKHTTLQSEIYNAMATQSPTMAVPTDAQLIQAQADLWRHSLCHLTAMALRCAVQLGIPTAIHRLGGTTSVSDLVTALSLPQSKMPYLGRVLRLLATSGALASPKEGTYSLVPLSYLLVDGVFIDGEASQKALLLSTTSRYNIEAALGLADWFKKDITPPPSPFEDVHGATLFEESMALLDPESDELFHEALAAHDHLGIGTILRECHDLFKGVQSLTDCCGGDGTTARAIVKAFPHIKCNVLDLPKVIEKVPSDGIVNYVAGDLFHAIPPAQVLMLKLVLHFWSDEDCINILAQCKKAIPSREMGGKVIVIDIVVGSSSKEMLETQLLVDMLMLVCTRGRQRDENDWSTIFTKAGFSGYKIVKKLGPRGVIEVYP</sequence>
<dbReference type="InterPro" id="IPR016461">
    <property type="entry name" value="COMT-like"/>
</dbReference>
<keyword evidence="2" id="KW-0808">Transferase</keyword>
<dbReference type="PIRSF" id="PIRSF005739">
    <property type="entry name" value="O-mtase"/>
    <property type="match status" value="1"/>
</dbReference>
<feature type="domain" description="O-methyltransferase C-terminal" evidence="6">
    <location>
        <begin position="163"/>
        <end position="372"/>
    </location>
</feature>
<dbReference type="GO" id="GO:0008757">
    <property type="term" value="F:S-adenosylmethionine-dependent methyltransferase activity"/>
    <property type="evidence" value="ECO:0000318"/>
    <property type="project" value="GO_Central"/>
</dbReference>
<evidence type="ECO:0000259" key="6">
    <source>
        <dbReference type="Pfam" id="PF00891"/>
    </source>
</evidence>
<keyword evidence="3" id="KW-0949">S-adenosyl-L-methionine</keyword>
<evidence type="ECO:0000256" key="1">
    <source>
        <dbReference type="ARBA" id="ARBA00022603"/>
    </source>
</evidence>
<dbReference type="Gramene" id="HORVU.MOREX.r3.4HG0404420.1">
    <property type="protein sequence ID" value="HORVU.MOREX.r3.4HG0404420.1"/>
    <property type="gene ID" value="HORVU.MOREX.r3.4HG0404420"/>
</dbReference>
<dbReference type="SMR" id="A0A8I7BD35"/>
<reference evidence="9" key="1">
    <citation type="journal article" date="2012" name="Nature">
        <title>A physical, genetic and functional sequence assembly of the barley genome.</title>
        <authorList>
            <consortium name="The International Barley Genome Sequencing Consortium"/>
            <person name="Mayer K.F."/>
            <person name="Waugh R."/>
            <person name="Brown J.W."/>
            <person name="Schulman A."/>
            <person name="Langridge P."/>
            <person name="Platzer M."/>
            <person name="Fincher G.B."/>
            <person name="Muehlbauer G.J."/>
            <person name="Sato K."/>
            <person name="Close T.J."/>
            <person name="Wise R.P."/>
            <person name="Stein N."/>
        </authorList>
    </citation>
    <scope>NUCLEOTIDE SEQUENCE [LARGE SCALE GENOMIC DNA]</scope>
    <source>
        <strain evidence="9">cv. Morex</strain>
    </source>
</reference>
<feature type="active site" description="Proton acceptor" evidence="5">
    <location>
        <position position="296"/>
    </location>
</feature>
<proteinExistence type="inferred from homology"/>
<dbReference type="InterPro" id="IPR036388">
    <property type="entry name" value="WH-like_DNA-bd_sf"/>
</dbReference>
<dbReference type="AlphaFoldDB" id="A0A8I7BD35"/>
<evidence type="ECO:0000256" key="4">
    <source>
        <dbReference type="ARBA" id="ARBA00034481"/>
    </source>
</evidence>
<reference evidence="8" key="3">
    <citation type="submission" date="2022-01" db="UniProtKB">
        <authorList>
            <consortium name="EnsemblPlants"/>
        </authorList>
    </citation>
    <scope>IDENTIFICATION</scope>
    <source>
        <strain evidence="8">subsp. vulgare</strain>
    </source>
</reference>
<evidence type="ECO:0000259" key="7">
    <source>
        <dbReference type="Pfam" id="PF08100"/>
    </source>
</evidence>
<evidence type="ECO:0008006" key="10">
    <source>
        <dbReference type="Google" id="ProtNLM"/>
    </source>
</evidence>
<name>A0A8I7BD35_HORVV</name>
<protein>
    <recommendedName>
        <fullName evidence="10">O-methyltransferase</fullName>
    </recommendedName>
</protein>
<dbReference type="InterPro" id="IPR001077">
    <property type="entry name" value="COMT_C"/>
</dbReference>
<accession>A0A8I7BD35</accession>
<gene>
    <name evidence="8" type="primary">LOC123449592</name>
</gene>
<reference evidence="8" key="2">
    <citation type="submission" date="2020-10" db="EMBL/GenBank/DDBJ databases">
        <authorList>
            <person name="Scholz U."/>
            <person name="Mascher M."/>
            <person name="Fiebig A."/>
        </authorList>
    </citation>
    <scope>NUCLEOTIDE SEQUENCE [LARGE SCALE GENOMIC DNA]</scope>
    <source>
        <strain evidence="8">cv. Morex</strain>
    </source>
</reference>
<evidence type="ECO:0000256" key="3">
    <source>
        <dbReference type="ARBA" id="ARBA00022691"/>
    </source>
</evidence>
<dbReference type="Pfam" id="PF00891">
    <property type="entry name" value="Methyltransf_2"/>
    <property type="match status" value="1"/>
</dbReference>
<evidence type="ECO:0000313" key="8">
    <source>
        <dbReference type="EnsemblPlants" id="HORVU.MOREX.r3.4HG0404420.1"/>
    </source>
</evidence>
<evidence type="ECO:0000256" key="2">
    <source>
        <dbReference type="ARBA" id="ARBA00022679"/>
    </source>
</evidence>
<evidence type="ECO:0000256" key="5">
    <source>
        <dbReference type="PIRSR" id="PIRSR005739-1"/>
    </source>
</evidence>